<dbReference type="InterPro" id="IPR019748">
    <property type="entry name" value="FERM_central"/>
</dbReference>
<dbReference type="EMBL" id="SNRW01007530">
    <property type="protein sequence ID" value="KAA6381090.1"/>
    <property type="molecule type" value="Genomic_DNA"/>
</dbReference>
<evidence type="ECO:0000313" key="3">
    <source>
        <dbReference type="EMBL" id="KAA6381090.1"/>
    </source>
</evidence>
<evidence type="ECO:0000259" key="2">
    <source>
        <dbReference type="PROSITE" id="PS50200"/>
    </source>
</evidence>
<dbReference type="Proteomes" id="UP000324800">
    <property type="component" value="Unassembled WGS sequence"/>
</dbReference>
<dbReference type="PROSITE" id="PS50057">
    <property type="entry name" value="FERM_3"/>
    <property type="match status" value="1"/>
</dbReference>
<dbReference type="InterPro" id="IPR000159">
    <property type="entry name" value="RA_dom"/>
</dbReference>
<dbReference type="GO" id="GO:0005886">
    <property type="term" value="C:plasma membrane"/>
    <property type="evidence" value="ECO:0007669"/>
    <property type="project" value="TreeGrafter"/>
</dbReference>
<accession>A0A5J4VER9</accession>
<organism evidence="3 4">
    <name type="scientific">Streblomastix strix</name>
    <dbReference type="NCBI Taxonomy" id="222440"/>
    <lineage>
        <taxon>Eukaryota</taxon>
        <taxon>Metamonada</taxon>
        <taxon>Preaxostyla</taxon>
        <taxon>Oxymonadida</taxon>
        <taxon>Streblomastigidae</taxon>
        <taxon>Streblomastix</taxon>
    </lineage>
</organism>
<dbReference type="InterPro" id="IPR051594">
    <property type="entry name" value="KRIT1/FRMD8"/>
</dbReference>
<evidence type="ECO:0008006" key="5">
    <source>
        <dbReference type="Google" id="ProtNLM"/>
    </source>
</evidence>
<feature type="domain" description="FERM" evidence="1">
    <location>
        <begin position="1"/>
        <end position="317"/>
    </location>
</feature>
<gene>
    <name evidence="3" type="ORF">EZS28_023382</name>
</gene>
<dbReference type="OrthoDB" id="10262320at2759"/>
<dbReference type="InterPro" id="IPR000299">
    <property type="entry name" value="FERM_domain"/>
</dbReference>
<dbReference type="Pfam" id="PF00373">
    <property type="entry name" value="FERM_M"/>
    <property type="match status" value="1"/>
</dbReference>
<dbReference type="CDD" id="cd14473">
    <property type="entry name" value="FERM_B-lobe"/>
    <property type="match status" value="1"/>
</dbReference>
<dbReference type="PANTHER" id="PTHR13283:SF10">
    <property type="entry name" value="FERM DOMAIN-CONTAINING PROTEIN 8"/>
    <property type="match status" value="1"/>
</dbReference>
<dbReference type="Gene3D" id="1.20.80.10">
    <property type="match status" value="1"/>
</dbReference>
<dbReference type="PANTHER" id="PTHR13283">
    <property type="entry name" value="KREV INTERACTION TRAPPED 1-RELATED"/>
    <property type="match status" value="1"/>
</dbReference>
<feature type="domain" description="Ras-associating" evidence="2">
    <location>
        <begin position="1"/>
        <end position="81"/>
    </location>
</feature>
<dbReference type="InterPro" id="IPR014352">
    <property type="entry name" value="FERM/acyl-CoA-bd_prot_sf"/>
</dbReference>
<dbReference type="SUPFAM" id="SSF47031">
    <property type="entry name" value="Second domain of FERM"/>
    <property type="match status" value="1"/>
</dbReference>
<dbReference type="AlphaFoldDB" id="A0A5J4VER9"/>
<reference evidence="3 4" key="1">
    <citation type="submission" date="2019-03" db="EMBL/GenBank/DDBJ databases">
        <title>Single cell metagenomics reveals metabolic interactions within the superorganism composed of flagellate Streblomastix strix and complex community of Bacteroidetes bacteria on its surface.</title>
        <authorList>
            <person name="Treitli S.C."/>
            <person name="Kolisko M."/>
            <person name="Husnik F."/>
            <person name="Keeling P."/>
            <person name="Hampl V."/>
        </authorList>
    </citation>
    <scope>NUCLEOTIDE SEQUENCE [LARGE SCALE GENOMIC DNA]</scope>
    <source>
        <strain evidence="3">ST1C</strain>
    </source>
</reference>
<sequence>MLDINFDDQSSKKFIVASDTKVGELVQKIIQKLGITQDLESLGLFEARVIDSVLQERYLRNIEVVPRILAPAKLVFKKRIFFYDNKNDPSALHMEFIQLRADVLRGHYAFGERDFLELAALDLRISYGPPAPNKFSPGFLQSKEQLEHYIPFTFIHAQKAAKWEQMLLEGYSKLAFAATESDVAQKLRYMQRVRDMSGAYYGSIFYDGNELLIVDQYVKDQIPVLLAINQIGLHTFRKPPGWNTGKVSKGIPAQNILIRTNKFTEIHGWAAHEQSHTFIYTVPTNINSNTNTNTNEKKAQVVSPEGDGLVRFTFESPLAVEIPDVCDRFVKLMMSAQSD</sequence>
<evidence type="ECO:0000313" key="4">
    <source>
        <dbReference type="Proteomes" id="UP000324800"/>
    </source>
</evidence>
<comment type="caution">
    <text evidence="3">The sequence shown here is derived from an EMBL/GenBank/DDBJ whole genome shotgun (WGS) entry which is preliminary data.</text>
</comment>
<proteinExistence type="predicted"/>
<dbReference type="SMART" id="SM00295">
    <property type="entry name" value="B41"/>
    <property type="match status" value="1"/>
</dbReference>
<dbReference type="InterPro" id="IPR019749">
    <property type="entry name" value="Band_41_domain"/>
</dbReference>
<evidence type="ECO:0000259" key="1">
    <source>
        <dbReference type="PROSITE" id="PS50057"/>
    </source>
</evidence>
<dbReference type="InterPro" id="IPR035963">
    <property type="entry name" value="FERM_2"/>
</dbReference>
<name>A0A5J4VER9_9EUKA</name>
<protein>
    <recommendedName>
        <fullName evidence="5">FERM domain-containing protein</fullName>
    </recommendedName>
</protein>
<dbReference type="GO" id="GO:0007165">
    <property type="term" value="P:signal transduction"/>
    <property type="evidence" value="ECO:0007669"/>
    <property type="project" value="InterPro"/>
</dbReference>
<dbReference type="PROSITE" id="PS50200">
    <property type="entry name" value="RA"/>
    <property type="match status" value="1"/>
</dbReference>